<dbReference type="AlphaFoldDB" id="A0A9P8PV79"/>
<proteinExistence type="predicted"/>
<dbReference type="OrthoDB" id="10663628at2759"/>
<evidence type="ECO:0000313" key="2">
    <source>
        <dbReference type="Proteomes" id="UP000769528"/>
    </source>
</evidence>
<protein>
    <submittedName>
        <fullName evidence="1">Uncharacterized protein</fullName>
    </submittedName>
</protein>
<reference evidence="1" key="2">
    <citation type="submission" date="2021-01" db="EMBL/GenBank/DDBJ databases">
        <authorList>
            <person name="Schikora-Tamarit M.A."/>
        </authorList>
    </citation>
    <scope>NUCLEOTIDE SEQUENCE</scope>
    <source>
        <strain evidence="1">CBS6341</strain>
    </source>
</reference>
<dbReference type="Proteomes" id="UP000769528">
    <property type="component" value="Unassembled WGS sequence"/>
</dbReference>
<keyword evidence="2" id="KW-1185">Reference proteome</keyword>
<accession>A0A9P8PV79</accession>
<name>A0A9P8PV79_9ASCO</name>
<gene>
    <name evidence="1" type="ORF">WICMUC_001336</name>
</gene>
<dbReference type="EMBL" id="JAEUBF010000397">
    <property type="protein sequence ID" value="KAH3678968.1"/>
    <property type="molecule type" value="Genomic_DNA"/>
</dbReference>
<evidence type="ECO:0000313" key="1">
    <source>
        <dbReference type="EMBL" id="KAH3678968.1"/>
    </source>
</evidence>
<sequence>MIMIAKYNIPNNTIKTHTLHTSTIGLYDSLFQILSLLKEQLSIKQNSLVVDSIKKYSLLINDSIDHNEVLTQIKSNLKKLKPLFDSTIYQNLLECLVKIEELDNISIKPDSYKYLSTSLMKPGFQLDFIDYEFENLYAKVNDELMRIKLELINWDDDTEVEDEYWMNQPKVTETDHGNEKIESYSECFELDLEL</sequence>
<reference evidence="1" key="1">
    <citation type="journal article" date="2021" name="Open Biol.">
        <title>Shared evolutionary footprints suggest mitochondrial oxidative damage underlies multiple complex I losses in fungi.</title>
        <authorList>
            <person name="Schikora-Tamarit M.A."/>
            <person name="Marcet-Houben M."/>
            <person name="Nosek J."/>
            <person name="Gabaldon T."/>
        </authorList>
    </citation>
    <scope>NUCLEOTIDE SEQUENCE</scope>
    <source>
        <strain evidence="1">CBS6341</strain>
    </source>
</reference>
<organism evidence="1 2">
    <name type="scientific">Wickerhamomyces mucosus</name>
    <dbReference type="NCBI Taxonomy" id="1378264"/>
    <lineage>
        <taxon>Eukaryota</taxon>
        <taxon>Fungi</taxon>
        <taxon>Dikarya</taxon>
        <taxon>Ascomycota</taxon>
        <taxon>Saccharomycotina</taxon>
        <taxon>Saccharomycetes</taxon>
        <taxon>Phaffomycetales</taxon>
        <taxon>Wickerhamomycetaceae</taxon>
        <taxon>Wickerhamomyces</taxon>
    </lineage>
</organism>
<comment type="caution">
    <text evidence="1">The sequence shown here is derived from an EMBL/GenBank/DDBJ whole genome shotgun (WGS) entry which is preliminary data.</text>
</comment>